<protein>
    <submittedName>
        <fullName evidence="1">Uncharacterized protein</fullName>
    </submittedName>
</protein>
<evidence type="ECO:0000313" key="1">
    <source>
        <dbReference type="EMBL" id="KAI4375476.1"/>
    </source>
</evidence>
<sequence length="228" mass="26226">MKERALIVRKGAWTKEEDDLLQKCVEQWGEGEWKRVPQRAGLNRCRKSCRLRWLNYVKPNIKRGVFQEDEVDMIVRLHKLLGNRWSMIAGRLPGRTANDVKNYCNTRLMVKKPKLASNEGEEENGEGCRGETRVKAIRPRPHNISKKLGHFWRSQPAANQAGDYPGAVDAEVAEETRVSNLFMSPARGTLRSEGDGFGNELYEAVMLWDIWMADGFEVENTFFPFPFP</sequence>
<accession>A0ACB9RB40</accession>
<name>A0ACB9RB40_9MYRT</name>
<evidence type="ECO:0000313" key="2">
    <source>
        <dbReference type="Proteomes" id="UP001057402"/>
    </source>
</evidence>
<proteinExistence type="predicted"/>
<reference evidence="2" key="1">
    <citation type="journal article" date="2023" name="Front. Plant Sci.">
        <title>Chromosomal-level genome assembly of Melastoma candidum provides insights into trichome evolution.</title>
        <authorList>
            <person name="Zhong Y."/>
            <person name="Wu W."/>
            <person name="Sun C."/>
            <person name="Zou P."/>
            <person name="Liu Y."/>
            <person name="Dai S."/>
            <person name="Zhou R."/>
        </authorList>
    </citation>
    <scope>NUCLEOTIDE SEQUENCE [LARGE SCALE GENOMIC DNA]</scope>
</reference>
<dbReference type="EMBL" id="CM042883">
    <property type="protein sequence ID" value="KAI4375476.1"/>
    <property type="molecule type" value="Genomic_DNA"/>
</dbReference>
<organism evidence="1 2">
    <name type="scientific">Melastoma candidum</name>
    <dbReference type="NCBI Taxonomy" id="119954"/>
    <lineage>
        <taxon>Eukaryota</taxon>
        <taxon>Viridiplantae</taxon>
        <taxon>Streptophyta</taxon>
        <taxon>Embryophyta</taxon>
        <taxon>Tracheophyta</taxon>
        <taxon>Spermatophyta</taxon>
        <taxon>Magnoliopsida</taxon>
        <taxon>eudicotyledons</taxon>
        <taxon>Gunneridae</taxon>
        <taxon>Pentapetalae</taxon>
        <taxon>rosids</taxon>
        <taxon>malvids</taxon>
        <taxon>Myrtales</taxon>
        <taxon>Melastomataceae</taxon>
        <taxon>Melastomatoideae</taxon>
        <taxon>Melastomateae</taxon>
        <taxon>Melastoma</taxon>
    </lineage>
</organism>
<comment type="caution">
    <text evidence="1">The sequence shown here is derived from an EMBL/GenBank/DDBJ whole genome shotgun (WGS) entry which is preliminary data.</text>
</comment>
<keyword evidence="2" id="KW-1185">Reference proteome</keyword>
<dbReference type="Proteomes" id="UP001057402">
    <property type="component" value="Chromosome 4"/>
</dbReference>
<gene>
    <name evidence="1" type="ORF">MLD38_013342</name>
</gene>